<gene>
    <name evidence="1" type="ORF">LY04_01078</name>
</gene>
<reference evidence="1 2" key="1">
    <citation type="submission" date="2019-03" db="EMBL/GenBank/DDBJ databases">
        <title>Genomic Encyclopedia of Archaeal and Bacterial Type Strains, Phase II (KMG-II): from individual species to whole genera.</title>
        <authorList>
            <person name="Goeker M."/>
        </authorList>
    </citation>
    <scope>NUCLEOTIDE SEQUENCE [LARGE SCALE GENOMIC DNA]</scope>
    <source>
        <strain evidence="1 2">DSM 15594</strain>
    </source>
</reference>
<accession>A0ABY2F0K3</accession>
<keyword evidence="2" id="KW-1185">Reference proteome</keyword>
<comment type="caution">
    <text evidence="1">The sequence shown here is derived from an EMBL/GenBank/DDBJ whole genome shotgun (WGS) entry which is preliminary data.</text>
</comment>
<name>A0ABY2F0K3_9GAMM</name>
<evidence type="ECO:0008006" key="3">
    <source>
        <dbReference type="Google" id="ProtNLM"/>
    </source>
</evidence>
<dbReference type="Proteomes" id="UP000295058">
    <property type="component" value="Unassembled WGS sequence"/>
</dbReference>
<evidence type="ECO:0000313" key="2">
    <source>
        <dbReference type="Proteomes" id="UP000295058"/>
    </source>
</evidence>
<evidence type="ECO:0000313" key="1">
    <source>
        <dbReference type="EMBL" id="TDW60086.1"/>
    </source>
</evidence>
<proteinExistence type="predicted"/>
<organism evidence="1 2">
    <name type="scientific">Oceanimonas baumannii</name>
    <dbReference type="NCBI Taxonomy" id="129578"/>
    <lineage>
        <taxon>Bacteria</taxon>
        <taxon>Pseudomonadati</taxon>
        <taxon>Pseudomonadota</taxon>
        <taxon>Gammaproteobacteria</taxon>
        <taxon>Aeromonadales</taxon>
        <taxon>Aeromonadaceae</taxon>
        <taxon>Oceanimonas</taxon>
    </lineage>
</organism>
<protein>
    <recommendedName>
        <fullName evidence="3">Transposase</fullName>
    </recommendedName>
</protein>
<sequence length="42" mass="5127">MLQQRYKETGSKTQMLYLPLKQKVRLTPHFNVINKGYWTWLS</sequence>
<dbReference type="EMBL" id="SODO01000003">
    <property type="protein sequence ID" value="TDW60086.1"/>
    <property type="molecule type" value="Genomic_DNA"/>
</dbReference>